<dbReference type="PROSITE" id="PS01286">
    <property type="entry name" value="FA58C_2"/>
    <property type="match status" value="1"/>
</dbReference>
<dbReference type="EMBL" id="KK115230">
    <property type="protein sequence ID" value="KFM64509.1"/>
    <property type="molecule type" value="Genomic_DNA"/>
</dbReference>
<dbReference type="InterPro" id="IPR000421">
    <property type="entry name" value="FA58C"/>
</dbReference>
<feature type="non-terminal residue" evidence="2">
    <location>
        <position position="221"/>
    </location>
</feature>
<gene>
    <name evidence="2" type="ORF">X975_20267</name>
</gene>
<dbReference type="PROSITE" id="PS50022">
    <property type="entry name" value="FA58C_3"/>
    <property type="match status" value="1"/>
</dbReference>
<dbReference type="STRING" id="407821.A0A087THC0"/>
<keyword evidence="3" id="KW-1185">Reference proteome</keyword>
<dbReference type="OrthoDB" id="6437241at2759"/>
<evidence type="ECO:0000313" key="2">
    <source>
        <dbReference type="EMBL" id="KFM64509.1"/>
    </source>
</evidence>
<accession>A0A087THC0</accession>
<reference evidence="2 3" key="1">
    <citation type="submission" date="2013-11" db="EMBL/GenBank/DDBJ databases">
        <title>Genome sequencing of Stegodyphus mimosarum.</title>
        <authorList>
            <person name="Bechsgaard J."/>
        </authorList>
    </citation>
    <scope>NUCLEOTIDE SEQUENCE [LARGE SCALE GENOMIC DNA]</scope>
</reference>
<dbReference type="Proteomes" id="UP000054359">
    <property type="component" value="Unassembled WGS sequence"/>
</dbReference>
<dbReference type="CDD" id="cd00057">
    <property type="entry name" value="FA58C"/>
    <property type="match status" value="1"/>
</dbReference>
<dbReference type="InterPro" id="IPR008979">
    <property type="entry name" value="Galactose-bd-like_sf"/>
</dbReference>
<proteinExistence type="predicted"/>
<dbReference type="OMA" id="CARSKRT"/>
<dbReference type="SUPFAM" id="SSF49785">
    <property type="entry name" value="Galactose-binding domain-like"/>
    <property type="match status" value="1"/>
</dbReference>
<organism evidence="2 3">
    <name type="scientific">Stegodyphus mimosarum</name>
    <name type="common">African social velvet spider</name>
    <dbReference type="NCBI Taxonomy" id="407821"/>
    <lineage>
        <taxon>Eukaryota</taxon>
        <taxon>Metazoa</taxon>
        <taxon>Ecdysozoa</taxon>
        <taxon>Arthropoda</taxon>
        <taxon>Chelicerata</taxon>
        <taxon>Arachnida</taxon>
        <taxon>Araneae</taxon>
        <taxon>Araneomorphae</taxon>
        <taxon>Entelegynae</taxon>
        <taxon>Eresoidea</taxon>
        <taxon>Eresidae</taxon>
        <taxon>Stegodyphus</taxon>
    </lineage>
</organism>
<evidence type="ECO:0000313" key="3">
    <source>
        <dbReference type="Proteomes" id="UP000054359"/>
    </source>
</evidence>
<dbReference type="PANTHER" id="PTHR24543:SF325">
    <property type="entry name" value="F5_8 TYPE C DOMAIN-CONTAINING PROTEIN"/>
    <property type="match status" value="1"/>
</dbReference>
<dbReference type="AlphaFoldDB" id="A0A087THC0"/>
<protein>
    <submittedName>
        <fullName evidence="2">Lactadherin</fullName>
    </submittedName>
</protein>
<dbReference type="FunFam" id="2.60.120.260:FF:000016">
    <property type="entry name" value="Contactin-associated protein-like 4 isoform 1"/>
    <property type="match status" value="1"/>
</dbReference>
<name>A0A087THC0_STEMI</name>
<sequence length="221" mass="24313">MGLENELLPDSRITASSFLSEIRSPSSVRLSSDTSWSPSTVDEPQFLQVDLESPRNISAVFTKGDAKLPQWVTSFQVAYSSDEDNWIPVTNEKGEAIEFPANIDNESPVTSLFPETFEAQYLRIIPTDWKNWISLRAEILGCYHPYEPFVEVTAPPEEVLSLTVLPTEPIMAVACPNPMEAEETLLVGARIQASSFAPNSSPSRIPLNTIGENGLSGGWVP</sequence>
<feature type="domain" description="F5/8 type C" evidence="1">
    <location>
        <begin position="1"/>
        <end position="142"/>
    </location>
</feature>
<dbReference type="PROSITE" id="PS01285">
    <property type="entry name" value="FA58C_1"/>
    <property type="match status" value="1"/>
</dbReference>
<dbReference type="SMART" id="SM00231">
    <property type="entry name" value="FA58C"/>
    <property type="match status" value="1"/>
</dbReference>
<evidence type="ECO:0000259" key="1">
    <source>
        <dbReference type="PROSITE" id="PS50022"/>
    </source>
</evidence>
<dbReference type="Pfam" id="PF00754">
    <property type="entry name" value="F5_F8_type_C"/>
    <property type="match status" value="1"/>
</dbReference>
<dbReference type="Gene3D" id="2.60.120.260">
    <property type="entry name" value="Galactose-binding domain-like"/>
    <property type="match status" value="1"/>
</dbReference>
<dbReference type="PANTHER" id="PTHR24543">
    <property type="entry name" value="MULTICOPPER OXIDASE-RELATED"/>
    <property type="match status" value="1"/>
</dbReference>